<dbReference type="PROSITE" id="PS01081">
    <property type="entry name" value="HTH_TETR_1"/>
    <property type="match status" value="1"/>
</dbReference>
<evidence type="ECO:0000259" key="3">
    <source>
        <dbReference type="PROSITE" id="PS50977"/>
    </source>
</evidence>
<keyword evidence="5" id="KW-1185">Reference proteome</keyword>
<reference evidence="4 5" key="1">
    <citation type="submission" date="2024-09" db="EMBL/GenBank/DDBJ databases">
        <authorList>
            <person name="Sun Q."/>
            <person name="Mori K."/>
        </authorList>
    </citation>
    <scope>NUCLEOTIDE SEQUENCE [LARGE SCALE GENOMIC DNA]</scope>
    <source>
        <strain evidence="4 5">JCM 3323</strain>
    </source>
</reference>
<dbReference type="PANTHER" id="PTHR30055:SF146">
    <property type="entry name" value="HTH-TYPE TRANSCRIPTIONAL DUAL REGULATOR CECR"/>
    <property type="match status" value="1"/>
</dbReference>
<dbReference type="InterPro" id="IPR001647">
    <property type="entry name" value="HTH_TetR"/>
</dbReference>
<keyword evidence="1 2" id="KW-0238">DNA-binding</keyword>
<proteinExistence type="predicted"/>
<feature type="DNA-binding region" description="H-T-H motif" evidence="2">
    <location>
        <begin position="42"/>
        <end position="61"/>
    </location>
</feature>
<dbReference type="Gene3D" id="1.10.357.10">
    <property type="entry name" value="Tetracycline Repressor, domain 2"/>
    <property type="match status" value="1"/>
</dbReference>
<dbReference type="Proteomes" id="UP001589646">
    <property type="component" value="Unassembled WGS sequence"/>
</dbReference>
<evidence type="ECO:0000256" key="1">
    <source>
        <dbReference type="ARBA" id="ARBA00023125"/>
    </source>
</evidence>
<comment type="caution">
    <text evidence="4">The sequence shown here is derived from an EMBL/GenBank/DDBJ whole genome shotgun (WGS) entry which is preliminary data.</text>
</comment>
<accession>A0ABV5PU80</accession>
<protein>
    <submittedName>
        <fullName evidence="4">TetR/AcrR family transcriptional regulator</fullName>
    </submittedName>
</protein>
<sequence>MDVDDFGIPIIPDAVNVSQLKRQAIIDAAATEFLREGYTAASVDAIASLAGVSKPTIYKHFGSKERMFLAVIGGILPKTYADLEPCTSKIAEAADLRAALIDLMTDWGRILLREDIMTLRRLVIGEIDRFPQLGRLWYRVSYDMNTRPLIEALSILHERGALDVPDPALAVQQLVAVAIGVPQLVRTFDPASEVDLDAMVSSGVDVFLARYGPRPRPAAG</sequence>
<dbReference type="InterPro" id="IPR050109">
    <property type="entry name" value="HTH-type_TetR-like_transc_reg"/>
</dbReference>
<evidence type="ECO:0000313" key="4">
    <source>
        <dbReference type="EMBL" id="MFB9526634.1"/>
    </source>
</evidence>
<dbReference type="EMBL" id="JBHMCE010000002">
    <property type="protein sequence ID" value="MFB9526634.1"/>
    <property type="molecule type" value="Genomic_DNA"/>
</dbReference>
<dbReference type="RefSeq" id="WP_346120298.1">
    <property type="nucleotide sequence ID" value="NZ_BAAAXC010000011.1"/>
</dbReference>
<dbReference type="PROSITE" id="PS50977">
    <property type="entry name" value="HTH_TETR_2"/>
    <property type="match status" value="1"/>
</dbReference>
<dbReference type="PRINTS" id="PR00455">
    <property type="entry name" value="HTHTETR"/>
</dbReference>
<evidence type="ECO:0000313" key="5">
    <source>
        <dbReference type="Proteomes" id="UP001589646"/>
    </source>
</evidence>
<dbReference type="InterPro" id="IPR009057">
    <property type="entry name" value="Homeodomain-like_sf"/>
</dbReference>
<dbReference type="PANTHER" id="PTHR30055">
    <property type="entry name" value="HTH-TYPE TRANSCRIPTIONAL REGULATOR RUTR"/>
    <property type="match status" value="1"/>
</dbReference>
<dbReference type="Pfam" id="PF14246">
    <property type="entry name" value="TetR_C_7"/>
    <property type="match status" value="1"/>
</dbReference>
<dbReference type="InterPro" id="IPR023772">
    <property type="entry name" value="DNA-bd_HTH_TetR-type_CS"/>
</dbReference>
<feature type="domain" description="HTH tetR-type" evidence="3">
    <location>
        <begin position="19"/>
        <end position="79"/>
    </location>
</feature>
<organism evidence="4 5">
    <name type="scientific">Nonomuraea roseola</name>
    <dbReference type="NCBI Taxonomy" id="46179"/>
    <lineage>
        <taxon>Bacteria</taxon>
        <taxon>Bacillati</taxon>
        <taxon>Actinomycetota</taxon>
        <taxon>Actinomycetes</taxon>
        <taxon>Streptosporangiales</taxon>
        <taxon>Streptosporangiaceae</taxon>
        <taxon>Nonomuraea</taxon>
    </lineage>
</organism>
<evidence type="ECO:0000256" key="2">
    <source>
        <dbReference type="PROSITE-ProRule" id="PRU00335"/>
    </source>
</evidence>
<dbReference type="SUPFAM" id="SSF46689">
    <property type="entry name" value="Homeodomain-like"/>
    <property type="match status" value="1"/>
</dbReference>
<dbReference type="Pfam" id="PF00440">
    <property type="entry name" value="TetR_N"/>
    <property type="match status" value="1"/>
</dbReference>
<gene>
    <name evidence="4" type="ORF">ACFFRN_08420</name>
</gene>
<name>A0ABV5PU80_9ACTN</name>
<dbReference type="InterPro" id="IPR039536">
    <property type="entry name" value="TetR_C_Proteobacteria"/>
</dbReference>